<dbReference type="GeneID" id="25260694"/>
<evidence type="ECO:0000256" key="1">
    <source>
        <dbReference type="ARBA" id="ARBA00002957"/>
    </source>
</evidence>
<dbReference type="OrthoDB" id="2196075at2759"/>
<name>A0A098VRY1_9MICR</name>
<dbReference type="GO" id="GO:0022857">
    <property type="term" value="F:transmembrane transporter activity"/>
    <property type="evidence" value="ECO:0007669"/>
    <property type="project" value="UniProtKB-UniRule"/>
</dbReference>
<keyword evidence="7 8" id="KW-0472">Membrane</keyword>
<comment type="subcellular location">
    <subcellularLocation>
        <location evidence="8">Cell membrane</location>
        <topology evidence="8">Multi-pass membrane protein</topology>
    </subcellularLocation>
    <subcellularLocation>
        <location evidence="2">Membrane</location>
        <topology evidence="2">Multi-pass membrane protein</topology>
    </subcellularLocation>
</comment>
<gene>
    <name evidence="9" type="ORF">DI09_6p600</name>
</gene>
<keyword evidence="6 8" id="KW-1133">Transmembrane helix</keyword>
<evidence type="ECO:0000256" key="7">
    <source>
        <dbReference type="ARBA" id="ARBA00023136"/>
    </source>
</evidence>
<dbReference type="VEuPathDB" id="MicrosporidiaDB:DI09_6p600"/>
<evidence type="ECO:0000313" key="10">
    <source>
        <dbReference type="Proteomes" id="UP000029725"/>
    </source>
</evidence>
<evidence type="ECO:0000256" key="4">
    <source>
        <dbReference type="ARBA" id="ARBA00015388"/>
    </source>
</evidence>
<sequence>MVFVSIFQLILQFIYASFALFTFVLIAGAASQKVLSPGLLMMCFSFSTLSLFWTCQVLMNVLHVTISGVFASFYLTGGKYSSPISKCLQRALTTSFGSICFGSLIVAAIQTIRFMVRSLKDEKSVVGAIADCILGCIENLASYFNFFAYTELAIYGRSFVSSAKDCWSLIRRSGVELIVNDVLSGVVLTLGMLAVTVGGSLYGKFLVSIVLYKLTQSAAEIYIFITALEFLLSYAMLAEMIRSGINTSIVCFCEEPRGVQTSNPALYEKYTEVISGYHA</sequence>
<comment type="caution">
    <text evidence="8">Lacks conserved residue(s) required for the propagation of feature annotation.</text>
</comment>
<feature type="transmembrane region" description="Helical" evidence="8">
    <location>
        <begin position="221"/>
        <end position="238"/>
    </location>
</feature>
<dbReference type="GO" id="GO:0005886">
    <property type="term" value="C:plasma membrane"/>
    <property type="evidence" value="ECO:0007669"/>
    <property type="project" value="UniProtKB-SubCell"/>
</dbReference>
<dbReference type="Proteomes" id="UP000029725">
    <property type="component" value="Unassembled WGS sequence"/>
</dbReference>
<evidence type="ECO:0000256" key="5">
    <source>
        <dbReference type="ARBA" id="ARBA00022692"/>
    </source>
</evidence>
<dbReference type="PANTHER" id="PTHR12385:SF4">
    <property type="entry name" value="PROTEIN PNS1"/>
    <property type="match status" value="1"/>
</dbReference>
<organism evidence="9 10">
    <name type="scientific">Mitosporidium daphniae</name>
    <dbReference type="NCBI Taxonomy" id="1485682"/>
    <lineage>
        <taxon>Eukaryota</taxon>
        <taxon>Fungi</taxon>
        <taxon>Fungi incertae sedis</taxon>
        <taxon>Microsporidia</taxon>
        <taxon>Mitosporidium</taxon>
    </lineage>
</organism>
<dbReference type="PANTHER" id="PTHR12385">
    <property type="entry name" value="CHOLINE TRANSPORTER-LIKE (SLC FAMILY 44)"/>
    <property type="match status" value="1"/>
</dbReference>
<keyword evidence="5 8" id="KW-0812">Transmembrane</keyword>
<evidence type="ECO:0000256" key="3">
    <source>
        <dbReference type="ARBA" id="ARBA00007168"/>
    </source>
</evidence>
<proteinExistence type="inferred from homology"/>
<evidence type="ECO:0000256" key="2">
    <source>
        <dbReference type="ARBA" id="ARBA00004141"/>
    </source>
</evidence>
<keyword evidence="10" id="KW-1185">Reference proteome</keyword>
<protein>
    <recommendedName>
        <fullName evidence="4 8">Protein PNS1</fullName>
    </recommendedName>
</protein>
<accession>A0A098VRY1</accession>
<comment type="caution">
    <text evidence="9">The sequence shown here is derived from an EMBL/GenBank/DDBJ whole genome shotgun (WGS) entry which is preliminary data.</text>
</comment>
<dbReference type="Pfam" id="PF04515">
    <property type="entry name" value="Choline_transpo"/>
    <property type="match status" value="1"/>
</dbReference>
<comment type="function">
    <text evidence="1 8">Probably involved in transport through the plasma membrane.</text>
</comment>
<evidence type="ECO:0000256" key="8">
    <source>
        <dbReference type="RuleBase" id="RU368066"/>
    </source>
</evidence>
<feature type="transmembrane region" description="Helical" evidence="8">
    <location>
        <begin position="6"/>
        <end position="30"/>
    </location>
</feature>
<feature type="transmembrane region" description="Helical" evidence="8">
    <location>
        <begin position="95"/>
        <end position="116"/>
    </location>
</feature>
<comment type="similarity">
    <text evidence="3 8">Belongs to the CTL (choline transporter-like) family.</text>
</comment>
<dbReference type="EMBL" id="JMKJ01000579">
    <property type="protein sequence ID" value="KGG50476.1"/>
    <property type="molecule type" value="Genomic_DNA"/>
</dbReference>
<evidence type="ECO:0000256" key="6">
    <source>
        <dbReference type="ARBA" id="ARBA00022989"/>
    </source>
</evidence>
<dbReference type="InterPro" id="IPR007603">
    <property type="entry name" value="Choline_transptr-like"/>
</dbReference>
<feature type="transmembrane region" description="Helical" evidence="8">
    <location>
        <begin position="51"/>
        <end position="75"/>
    </location>
</feature>
<evidence type="ECO:0000313" key="9">
    <source>
        <dbReference type="EMBL" id="KGG50476.1"/>
    </source>
</evidence>
<dbReference type="HOGENOM" id="CLU_026724_2_0_1"/>
<dbReference type="RefSeq" id="XP_013236903.1">
    <property type="nucleotide sequence ID" value="XM_013381449.1"/>
</dbReference>
<reference evidence="9 10" key="1">
    <citation type="submission" date="2014-04" db="EMBL/GenBank/DDBJ databases">
        <title>A new species of microsporidia sheds light on the evolution of extreme parasitism.</title>
        <authorList>
            <person name="Haag K.L."/>
            <person name="James T.Y."/>
            <person name="Larsson R."/>
            <person name="Schaer T.M."/>
            <person name="Refardt D."/>
            <person name="Pombert J.-F."/>
            <person name="Ebert D."/>
        </authorList>
    </citation>
    <scope>NUCLEOTIDE SEQUENCE [LARGE SCALE GENOMIC DNA]</scope>
    <source>
        <strain evidence="9 10">UGP3</strain>
        <tissue evidence="9">Spores</tissue>
    </source>
</reference>
<feature type="transmembrane region" description="Helical" evidence="8">
    <location>
        <begin position="177"/>
        <end position="201"/>
    </location>
</feature>
<dbReference type="AlphaFoldDB" id="A0A098VRY1"/>